<evidence type="ECO:0000256" key="1">
    <source>
        <dbReference type="ARBA" id="ARBA00004196"/>
    </source>
</evidence>
<dbReference type="InterPro" id="IPR013766">
    <property type="entry name" value="Thioredoxin_domain"/>
</dbReference>
<keyword evidence="8" id="KW-1185">Reference proteome</keyword>
<keyword evidence="5" id="KW-0676">Redox-active center</keyword>
<dbReference type="Gene3D" id="3.40.30.10">
    <property type="entry name" value="Glutaredoxin"/>
    <property type="match status" value="1"/>
</dbReference>
<evidence type="ECO:0000256" key="4">
    <source>
        <dbReference type="ARBA" id="ARBA00023157"/>
    </source>
</evidence>
<name>A0A934W3I3_9MICO</name>
<dbReference type="PROSITE" id="PS51352">
    <property type="entry name" value="THIOREDOXIN_2"/>
    <property type="match status" value="1"/>
</dbReference>
<evidence type="ECO:0000259" key="6">
    <source>
        <dbReference type="PROSITE" id="PS51352"/>
    </source>
</evidence>
<comment type="subcellular location">
    <subcellularLocation>
        <location evidence="1">Cell envelope</location>
    </subcellularLocation>
</comment>
<comment type="caution">
    <text evidence="7">The sequence shown here is derived from an EMBL/GenBank/DDBJ whole genome shotgun (WGS) entry which is preliminary data.</text>
</comment>
<keyword evidence="3" id="KW-0735">Signal-anchor</keyword>
<dbReference type="PROSITE" id="PS51257">
    <property type="entry name" value="PROKAR_LIPOPROTEIN"/>
    <property type="match status" value="1"/>
</dbReference>
<reference evidence="7" key="1">
    <citation type="submission" date="2021-01" db="EMBL/GenBank/DDBJ databases">
        <title>Lacisediminihabitans sp. nov. strain G11-30, isolated from Antarctic Soil.</title>
        <authorList>
            <person name="Li J."/>
        </authorList>
    </citation>
    <scope>NUCLEOTIDE SEQUENCE</scope>
    <source>
        <strain evidence="7">G11-30</strain>
    </source>
</reference>
<accession>A0A934W3I3</accession>
<dbReference type="Pfam" id="PF00578">
    <property type="entry name" value="AhpC-TSA"/>
    <property type="match status" value="1"/>
</dbReference>
<dbReference type="GO" id="GO:0016491">
    <property type="term" value="F:oxidoreductase activity"/>
    <property type="evidence" value="ECO:0007669"/>
    <property type="project" value="InterPro"/>
</dbReference>
<dbReference type="GO" id="GO:0016209">
    <property type="term" value="F:antioxidant activity"/>
    <property type="evidence" value="ECO:0007669"/>
    <property type="project" value="InterPro"/>
</dbReference>
<protein>
    <submittedName>
        <fullName evidence="7">TlpA family protein disulfide reductase</fullName>
    </submittedName>
</protein>
<dbReference type="CDD" id="cd02966">
    <property type="entry name" value="TlpA_like_family"/>
    <property type="match status" value="1"/>
</dbReference>
<dbReference type="PANTHER" id="PTHR42852:SF6">
    <property type="entry name" value="THIOL:DISULFIDE INTERCHANGE PROTEIN DSBE"/>
    <property type="match status" value="1"/>
</dbReference>
<evidence type="ECO:0000256" key="5">
    <source>
        <dbReference type="ARBA" id="ARBA00023284"/>
    </source>
</evidence>
<evidence type="ECO:0000313" key="7">
    <source>
        <dbReference type="EMBL" id="MBK4349008.1"/>
    </source>
</evidence>
<gene>
    <name evidence="7" type="ORF">IV501_15350</name>
</gene>
<evidence type="ECO:0000256" key="2">
    <source>
        <dbReference type="ARBA" id="ARBA00022748"/>
    </source>
</evidence>
<dbReference type="PROSITE" id="PS00194">
    <property type="entry name" value="THIOREDOXIN_1"/>
    <property type="match status" value="1"/>
</dbReference>
<dbReference type="Proteomes" id="UP000636458">
    <property type="component" value="Unassembled WGS sequence"/>
</dbReference>
<keyword evidence="4" id="KW-1015">Disulfide bond</keyword>
<dbReference type="PANTHER" id="PTHR42852">
    <property type="entry name" value="THIOL:DISULFIDE INTERCHANGE PROTEIN DSBE"/>
    <property type="match status" value="1"/>
</dbReference>
<organism evidence="7 8">
    <name type="scientific">Lacisediminihabitans changchengi</name>
    <dbReference type="NCBI Taxonomy" id="2787634"/>
    <lineage>
        <taxon>Bacteria</taxon>
        <taxon>Bacillati</taxon>
        <taxon>Actinomycetota</taxon>
        <taxon>Actinomycetes</taxon>
        <taxon>Micrococcales</taxon>
        <taxon>Microbacteriaceae</taxon>
        <taxon>Lacisediminihabitans</taxon>
    </lineage>
</organism>
<dbReference type="GO" id="GO:0017004">
    <property type="term" value="P:cytochrome complex assembly"/>
    <property type="evidence" value="ECO:0007669"/>
    <property type="project" value="UniProtKB-KW"/>
</dbReference>
<dbReference type="AlphaFoldDB" id="A0A934W3I3"/>
<keyword evidence="3" id="KW-0812">Transmembrane</keyword>
<sequence>MRKPYAIAGVLLIGALALTGCSGQDKLASSYSSNSGTGYTDETGAPVLIKPADRSAPRDFTSTTEDGTPFALKDYRGKVVVVNFWYATCVPCRVEAPILQSQYEKYQGEGVSFVGVNVADQPDTAMAFEKRYGITYPSVMDVDKGTAAIAFAGSVSASAVPTTFVLDKQGRIAARISGQLQSQSILNTLISDTQAEAK</sequence>
<proteinExistence type="predicted"/>
<dbReference type="InterPro" id="IPR000866">
    <property type="entry name" value="AhpC/TSA"/>
</dbReference>
<evidence type="ECO:0000313" key="8">
    <source>
        <dbReference type="Proteomes" id="UP000636458"/>
    </source>
</evidence>
<dbReference type="EMBL" id="JAEPES010000006">
    <property type="protein sequence ID" value="MBK4349008.1"/>
    <property type="molecule type" value="Genomic_DNA"/>
</dbReference>
<keyword evidence="2" id="KW-0201">Cytochrome c-type biogenesis</keyword>
<dbReference type="RefSeq" id="WP_200557208.1">
    <property type="nucleotide sequence ID" value="NZ_JAEPES010000006.1"/>
</dbReference>
<dbReference type="InterPro" id="IPR036249">
    <property type="entry name" value="Thioredoxin-like_sf"/>
</dbReference>
<evidence type="ECO:0000256" key="3">
    <source>
        <dbReference type="ARBA" id="ARBA00022968"/>
    </source>
</evidence>
<dbReference type="InterPro" id="IPR017937">
    <property type="entry name" value="Thioredoxin_CS"/>
</dbReference>
<dbReference type="InterPro" id="IPR050553">
    <property type="entry name" value="Thioredoxin_ResA/DsbE_sf"/>
</dbReference>
<feature type="domain" description="Thioredoxin" evidence="6">
    <location>
        <begin position="51"/>
        <end position="195"/>
    </location>
</feature>
<dbReference type="GO" id="GO:0030313">
    <property type="term" value="C:cell envelope"/>
    <property type="evidence" value="ECO:0007669"/>
    <property type="project" value="UniProtKB-SubCell"/>
</dbReference>
<dbReference type="SUPFAM" id="SSF52833">
    <property type="entry name" value="Thioredoxin-like"/>
    <property type="match status" value="1"/>
</dbReference>